<reference evidence="2" key="1">
    <citation type="submission" date="2021-05" db="EMBL/GenBank/DDBJ databases">
        <authorList>
            <person name="Alioto T."/>
            <person name="Alioto T."/>
            <person name="Gomez Garrido J."/>
        </authorList>
    </citation>
    <scope>NUCLEOTIDE SEQUENCE</scope>
</reference>
<evidence type="ECO:0000256" key="1">
    <source>
        <dbReference type="SAM" id="MobiDB-lite"/>
    </source>
</evidence>
<accession>A0A8D8JLQ0</accession>
<name>A0A8D8JLQ0_CULPI</name>
<dbReference type="EMBL" id="HBUE01111222">
    <property type="protein sequence ID" value="CAG6488947.1"/>
    <property type="molecule type" value="Transcribed_RNA"/>
</dbReference>
<dbReference type="AlphaFoldDB" id="A0A8D8JLQ0"/>
<protein>
    <submittedName>
        <fullName evidence="2">(northern house mosquito) hypothetical protein</fullName>
    </submittedName>
</protein>
<dbReference type="EMBL" id="HBUE01295479">
    <property type="protein sequence ID" value="CAG6576200.1"/>
    <property type="molecule type" value="Transcribed_RNA"/>
</dbReference>
<organism evidence="2">
    <name type="scientific">Culex pipiens</name>
    <name type="common">House mosquito</name>
    <dbReference type="NCBI Taxonomy" id="7175"/>
    <lineage>
        <taxon>Eukaryota</taxon>
        <taxon>Metazoa</taxon>
        <taxon>Ecdysozoa</taxon>
        <taxon>Arthropoda</taxon>
        <taxon>Hexapoda</taxon>
        <taxon>Insecta</taxon>
        <taxon>Pterygota</taxon>
        <taxon>Neoptera</taxon>
        <taxon>Endopterygota</taxon>
        <taxon>Diptera</taxon>
        <taxon>Nematocera</taxon>
        <taxon>Culicoidea</taxon>
        <taxon>Culicidae</taxon>
        <taxon>Culicinae</taxon>
        <taxon>Culicini</taxon>
        <taxon>Culex</taxon>
        <taxon>Culex</taxon>
    </lineage>
</organism>
<evidence type="ECO:0000313" key="2">
    <source>
        <dbReference type="EMBL" id="CAG6576200.1"/>
    </source>
</evidence>
<dbReference type="EMBL" id="HBUE01189632">
    <property type="protein sequence ID" value="CAG6524517.1"/>
    <property type="molecule type" value="Transcribed_RNA"/>
</dbReference>
<proteinExistence type="predicted"/>
<sequence>MLSRPARFLRYSRQYSCRSSGRAASQSSSMRHSFCTKIFAWTTTGPINPYGSKIMAMSEATTRFVITATSFHFGDLKRKQSVLGSQTSPSVLTVASDVSSSSRVRSSRRCSGTSSRMSREFECHFRNENPPDSIRSTISATSSFPSATVCAPANMSST</sequence>
<feature type="region of interest" description="Disordered" evidence="1">
    <location>
        <begin position="94"/>
        <end position="115"/>
    </location>
</feature>